<evidence type="ECO:0000313" key="2">
    <source>
        <dbReference type="Proteomes" id="UP000655830"/>
    </source>
</evidence>
<protein>
    <submittedName>
        <fullName evidence="1">Uncharacterized protein</fullName>
    </submittedName>
</protein>
<dbReference type="EMBL" id="JACRSY010000012">
    <property type="protein sequence ID" value="MBC8579690.1"/>
    <property type="molecule type" value="Genomic_DNA"/>
</dbReference>
<organism evidence="1 2">
    <name type="scientific">Zhenhengia yiwuensis</name>
    <dbReference type="NCBI Taxonomy" id="2763666"/>
    <lineage>
        <taxon>Bacteria</taxon>
        <taxon>Bacillati</taxon>
        <taxon>Bacillota</taxon>
        <taxon>Clostridia</taxon>
        <taxon>Lachnospirales</taxon>
        <taxon>Lachnospiraceae</taxon>
        <taxon>Zhenhengia</taxon>
    </lineage>
</organism>
<reference evidence="1" key="1">
    <citation type="submission" date="2020-08" db="EMBL/GenBank/DDBJ databases">
        <title>Genome public.</title>
        <authorList>
            <person name="Liu C."/>
            <person name="Sun Q."/>
        </authorList>
    </citation>
    <scope>NUCLEOTIDE SEQUENCE</scope>
    <source>
        <strain evidence="1">NSJ-12</strain>
    </source>
</reference>
<sequence length="113" mass="13327">MRHEIKKIAKMVDELTTFFMEHHPKSLNIKINDLPDREVITVEAEALDYIEECINDLKQFLSYPREREMEEYYWELAGETDSSEELGLVGTMIDEATIGYDEEKVVIELIRNK</sequence>
<proteinExistence type="predicted"/>
<name>A0A926EJH9_9FIRM</name>
<gene>
    <name evidence="1" type="ORF">H8718_09115</name>
</gene>
<dbReference type="AlphaFoldDB" id="A0A926EJH9"/>
<dbReference type="Proteomes" id="UP000655830">
    <property type="component" value="Unassembled WGS sequence"/>
</dbReference>
<keyword evidence="2" id="KW-1185">Reference proteome</keyword>
<evidence type="ECO:0000313" key="1">
    <source>
        <dbReference type="EMBL" id="MBC8579690.1"/>
    </source>
</evidence>
<accession>A0A926EJH9</accession>
<comment type="caution">
    <text evidence="1">The sequence shown here is derived from an EMBL/GenBank/DDBJ whole genome shotgun (WGS) entry which is preliminary data.</text>
</comment>
<dbReference type="RefSeq" id="WP_177670665.1">
    <property type="nucleotide sequence ID" value="NZ_JACRSY010000012.1"/>
</dbReference>